<keyword evidence="9" id="KW-0807">Transducer</keyword>
<keyword evidence="2" id="KW-1003">Cell membrane</keyword>
<evidence type="ECO:0000256" key="8">
    <source>
        <dbReference type="ARBA" id="ARBA00023170"/>
    </source>
</evidence>
<keyword evidence="3" id="KW-0716">Sensory transduction</keyword>
<organism evidence="11 12">
    <name type="scientific">Rhynchophorus ferrugineus</name>
    <name type="common">Red palm weevil</name>
    <name type="synonym">Curculio ferrugineus</name>
    <dbReference type="NCBI Taxonomy" id="354439"/>
    <lineage>
        <taxon>Eukaryota</taxon>
        <taxon>Metazoa</taxon>
        <taxon>Ecdysozoa</taxon>
        <taxon>Arthropoda</taxon>
        <taxon>Hexapoda</taxon>
        <taxon>Insecta</taxon>
        <taxon>Pterygota</taxon>
        <taxon>Neoptera</taxon>
        <taxon>Endopterygota</taxon>
        <taxon>Coleoptera</taxon>
        <taxon>Polyphaga</taxon>
        <taxon>Cucujiformia</taxon>
        <taxon>Curculionidae</taxon>
        <taxon>Dryophthorinae</taxon>
        <taxon>Rhynchophorus</taxon>
    </lineage>
</organism>
<dbReference type="PANTHER" id="PTHR21137:SF3">
    <property type="entry name" value="ODORANT RECEPTOR 30A-RELATED"/>
    <property type="match status" value="1"/>
</dbReference>
<feature type="transmembrane region" description="Helical" evidence="10">
    <location>
        <begin position="134"/>
        <end position="155"/>
    </location>
</feature>
<accession>A0A834MIB5</accession>
<dbReference type="Proteomes" id="UP000625711">
    <property type="component" value="Unassembled WGS sequence"/>
</dbReference>
<keyword evidence="5" id="KW-0552">Olfaction</keyword>
<dbReference type="EMBL" id="JAACXV010000070">
    <property type="protein sequence ID" value="KAF7284773.1"/>
    <property type="molecule type" value="Genomic_DNA"/>
</dbReference>
<keyword evidence="12" id="KW-1185">Reference proteome</keyword>
<gene>
    <name evidence="11" type="ORF">GWI33_021640</name>
</gene>
<dbReference type="GO" id="GO:0007165">
    <property type="term" value="P:signal transduction"/>
    <property type="evidence" value="ECO:0007669"/>
    <property type="project" value="UniProtKB-KW"/>
</dbReference>
<proteinExistence type="predicted"/>
<dbReference type="InterPro" id="IPR004117">
    <property type="entry name" value="7tm6_olfct_rcpt"/>
</dbReference>
<reference evidence="11" key="1">
    <citation type="submission" date="2020-08" db="EMBL/GenBank/DDBJ databases">
        <title>Genome sequencing and assembly of the red palm weevil Rhynchophorus ferrugineus.</title>
        <authorList>
            <person name="Dias G.B."/>
            <person name="Bergman C.M."/>
            <person name="Manee M."/>
        </authorList>
    </citation>
    <scope>NUCLEOTIDE SEQUENCE</scope>
    <source>
        <strain evidence="11">AA-2017</strain>
        <tissue evidence="11">Whole larva</tissue>
    </source>
</reference>
<comment type="subcellular location">
    <subcellularLocation>
        <location evidence="1">Cell membrane</location>
        <topology evidence="1">Multi-pass membrane protein</topology>
    </subcellularLocation>
</comment>
<dbReference type="OrthoDB" id="8117390at2759"/>
<keyword evidence="8" id="KW-0675">Receptor</keyword>
<dbReference type="AlphaFoldDB" id="A0A834MIB5"/>
<feature type="transmembrane region" description="Helical" evidence="10">
    <location>
        <begin position="36"/>
        <end position="58"/>
    </location>
</feature>
<evidence type="ECO:0000256" key="4">
    <source>
        <dbReference type="ARBA" id="ARBA00022692"/>
    </source>
</evidence>
<keyword evidence="6 10" id="KW-1133">Transmembrane helix</keyword>
<evidence type="ECO:0000256" key="5">
    <source>
        <dbReference type="ARBA" id="ARBA00022725"/>
    </source>
</evidence>
<evidence type="ECO:0000256" key="9">
    <source>
        <dbReference type="ARBA" id="ARBA00023224"/>
    </source>
</evidence>
<evidence type="ECO:0000256" key="2">
    <source>
        <dbReference type="ARBA" id="ARBA00022475"/>
    </source>
</evidence>
<evidence type="ECO:0000313" key="12">
    <source>
        <dbReference type="Proteomes" id="UP000625711"/>
    </source>
</evidence>
<protein>
    <recommendedName>
        <fullName evidence="13">Odorant receptor</fullName>
    </recommendedName>
</protein>
<dbReference type="Pfam" id="PF02949">
    <property type="entry name" value="7tm_6"/>
    <property type="match status" value="1"/>
</dbReference>
<sequence length="233" mass="27107">MSLVSIPKICMLIIGIWPSELIENPVRKRLYMIHKYILIIFVFSITLSLTIEWLIIYLKNKVPQMFLSLLEFEADLKSSDDAEVKMFYRKILKNNRFVDNLNKSVRYVVFIDFLLNSANVASVLFYLVTVKSVYLFYAILLLSLQLLQVFALAWVSNEVKLESVKVADAVYESPWYEQDQKIKKMLHIILMRSQKPLAITIGPFKPMTAETAIMTLQASYSYATLMMNSYKDE</sequence>
<dbReference type="GO" id="GO:0004984">
    <property type="term" value="F:olfactory receptor activity"/>
    <property type="evidence" value="ECO:0007669"/>
    <property type="project" value="InterPro"/>
</dbReference>
<comment type="caution">
    <text evidence="11">The sequence shown here is derived from an EMBL/GenBank/DDBJ whole genome shotgun (WGS) entry which is preliminary data.</text>
</comment>
<evidence type="ECO:0000313" key="11">
    <source>
        <dbReference type="EMBL" id="KAF7284773.1"/>
    </source>
</evidence>
<evidence type="ECO:0000256" key="7">
    <source>
        <dbReference type="ARBA" id="ARBA00023136"/>
    </source>
</evidence>
<name>A0A834MIB5_RHYFE</name>
<evidence type="ECO:0000256" key="6">
    <source>
        <dbReference type="ARBA" id="ARBA00022989"/>
    </source>
</evidence>
<keyword evidence="7 10" id="KW-0472">Membrane</keyword>
<dbReference type="GO" id="GO:0005549">
    <property type="term" value="F:odorant binding"/>
    <property type="evidence" value="ECO:0007669"/>
    <property type="project" value="InterPro"/>
</dbReference>
<feature type="transmembrane region" description="Helical" evidence="10">
    <location>
        <begin position="105"/>
        <end position="128"/>
    </location>
</feature>
<dbReference type="PANTHER" id="PTHR21137">
    <property type="entry name" value="ODORANT RECEPTOR"/>
    <property type="match status" value="1"/>
</dbReference>
<evidence type="ECO:0008006" key="13">
    <source>
        <dbReference type="Google" id="ProtNLM"/>
    </source>
</evidence>
<evidence type="ECO:0000256" key="10">
    <source>
        <dbReference type="SAM" id="Phobius"/>
    </source>
</evidence>
<keyword evidence="4 10" id="KW-0812">Transmembrane</keyword>
<evidence type="ECO:0000256" key="3">
    <source>
        <dbReference type="ARBA" id="ARBA00022606"/>
    </source>
</evidence>
<evidence type="ECO:0000256" key="1">
    <source>
        <dbReference type="ARBA" id="ARBA00004651"/>
    </source>
</evidence>
<dbReference type="GO" id="GO:0005886">
    <property type="term" value="C:plasma membrane"/>
    <property type="evidence" value="ECO:0007669"/>
    <property type="project" value="UniProtKB-SubCell"/>
</dbReference>